<evidence type="ECO:0000256" key="1">
    <source>
        <dbReference type="SAM" id="MobiDB-lite"/>
    </source>
</evidence>
<dbReference type="EMBL" id="OX597840">
    <property type="protein sequence ID" value="CAI9741861.1"/>
    <property type="molecule type" value="Genomic_DNA"/>
</dbReference>
<evidence type="ECO:0000256" key="2">
    <source>
        <dbReference type="SAM" id="Phobius"/>
    </source>
</evidence>
<reference evidence="3" key="1">
    <citation type="submission" date="2023-08" db="EMBL/GenBank/DDBJ databases">
        <authorList>
            <person name="Alioto T."/>
            <person name="Alioto T."/>
            <person name="Gomez Garrido J."/>
        </authorList>
    </citation>
    <scope>NUCLEOTIDE SEQUENCE</scope>
</reference>
<evidence type="ECO:0000313" key="3">
    <source>
        <dbReference type="EMBL" id="CAI9741861.1"/>
    </source>
</evidence>
<dbReference type="AlphaFoldDB" id="A0AA36FK08"/>
<feature type="transmembrane region" description="Helical" evidence="2">
    <location>
        <begin position="12"/>
        <end position="31"/>
    </location>
</feature>
<dbReference type="Proteomes" id="UP001162480">
    <property type="component" value="Chromosome 27"/>
</dbReference>
<proteinExistence type="predicted"/>
<accession>A0AA36FK08</accession>
<feature type="compositionally biased region" description="Gly residues" evidence="1">
    <location>
        <begin position="30"/>
        <end position="48"/>
    </location>
</feature>
<keyword evidence="2" id="KW-1133">Transmembrane helix</keyword>
<gene>
    <name evidence="3" type="ORF">OCTVUL_1B018458</name>
</gene>
<keyword evidence="2" id="KW-0812">Transmembrane</keyword>
<name>A0AA36FK08_OCTVU</name>
<keyword evidence="2" id="KW-0472">Membrane</keyword>
<evidence type="ECO:0000313" key="4">
    <source>
        <dbReference type="Proteomes" id="UP001162480"/>
    </source>
</evidence>
<protein>
    <submittedName>
        <fullName evidence="3">Uncharacterized protein</fullName>
    </submittedName>
</protein>
<keyword evidence="4" id="KW-1185">Reference proteome</keyword>
<feature type="region of interest" description="Disordered" evidence="1">
    <location>
        <begin position="30"/>
        <end position="78"/>
    </location>
</feature>
<sequence>MGLDSTGGGRGEFLQVVLVVVVVVVAVGGGGGGGGGGVTGDGGGGGGVEMKATNPPRTRHNHPRSLPPQGLPVFSLAE</sequence>
<organism evidence="3 4">
    <name type="scientific">Octopus vulgaris</name>
    <name type="common">Common octopus</name>
    <dbReference type="NCBI Taxonomy" id="6645"/>
    <lineage>
        <taxon>Eukaryota</taxon>
        <taxon>Metazoa</taxon>
        <taxon>Spiralia</taxon>
        <taxon>Lophotrochozoa</taxon>
        <taxon>Mollusca</taxon>
        <taxon>Cephalopoda</taxon>
        <taxon>Coleoidea</taxon>
        <taxon>Octopodiformes</taxon>
        <taxon>Octopoda</taxon>
        <taxon>Incirrata</taxon>
        <taxon>Octopodidae</taxon>
        <taxon>Octopus</taxon>
    </lineage>
</organism>